<evidence type="ECO:0000256" key="5">
    <source>
        <dbReference type="ARBA" id="ARBA00023194"/>
    </source>
</evidence>
<dbReference type="InterPro" id="IPR010060">
    <property type="entry name" value="NRPS_synth"/>
</dbReference>
<dbReference type="Gene3D" id="2.30.38.10">
    <property type="entry name" value="Luciferase, Domain 3"/>
    <property type="match status" value="2"/>
</dbReference>
<dbReference type="Gene3D" id="3.30.559.30">
    <property type="entry name" value="Nonribosomal peptide synthetase, condensation domain"/>
    <property type="match status" value="3"/>
</dbReference>
<dbReference type="NCBIfam" id="TIGR01720">
    <property type="entry name" value="NRPS-para261"/>
    <property type="match status" value="1"/>
</dbReference>
<dbReference type="Pfam" id="PF00668">
    <property type="entry name" value="Condensation"/>
    <property type="match status" value="3"/>
</dbReference>
<keyword evidence="8" id="KW-1185">Reference proteome</keyword>
<dbReference type="InterPro" id="IPR009081">
    <property type="entry name" value="PP-bd_ACP"/>
</dbReference>
<gene>
    <name evidence="7" type="ORF">RM550_09385</name>
</gene>
<dbReference type="PROSITE" id="PS00455">
    <property type="entry name" value="AMP_BINDING"/>
    <property type="match status" value="2"/>
</dbReference>
<dbReference type="InterPro" id="IPR036736">
    <property type="entry name" value="ACP-like_sf"/>
</dbReference>
<dbReference type="InterPro" id="IPR045851">
    <property type="entry name" value="AMP-bd_C_sf"/>
</dbReference>
<evidence type="ECO:0000256" key="4">
    <source>
        <dbReference type="ARBA" id="ARBA00022737"/>
    </source>
</evidence>
<dbReference type="RefSeq" id="WP_311623242.1">
    <property type="nucleotide sequence ID" value="NZ_JAVRFE010000009.1"/>
</dbReference>
<dbReference type="Gene3D" id="3.30.559.10">
    <property type="entry name" value="Chloramphenicol acetyltransferase-like domain"/>
    <property type="match status" value="3"/>
</dbReference>
<dbReference type="CDD" id="cd17652">
    <property type="entry name" value="A_NRPS_CmdD_like"/>
    <property type="match status" value="2"/>
</dbReference>
<dbReference type="SUPFAM" id="SSF47336">
    <property type="entry name" value="ACP-like"/>
    <property type="match status" value="2"/>
</dbReference>
<dbReference type="InterPro" id="IPR000873">
    <property type="entry name" value="AMP-dep_synth/lig_dom"/>
</dbReference>
<name>A0ABU2T4H1_9ACTN</name>
<dbReference type="Gene3D" id="3.40.50.980">
    <property type="match status" value="4"/>
</dbReference>
<proteinExistence type="predicted"/>
<evidence type="ECO:0000259" key="6">
    <source>
        <dbReference type="PROSITE" id="PS50075"/>
    </source>
</evidence>
<dbReference type="InterPro" id="IPR010071">
    <property type="entry name" value="AA_adenyl_dom"/>
</dbReference>
<dbReference type="PROSITE" id="PS00012">
    <property type="entry name" value="PHOSPHOPANTETHEINE"/>
    <property type="match status" value="2"/>
</dbReference>
<dbReference type="Pfam" id="PF13193">
    <property type="entry name" value="AMP-binding_C"/>
    <property type="match status" value="2"/>
</dbReference>
<keyword evidence="2" id="KW-0596">Phosphopantetheine</keyword>
<dbReference type="Gene3D" id="3.30.300.30">
    <property type="match status" value="2"/>
</dbReference>
<dbReference type="Proteomes" id="UP001180551">
    <property type="component" value="Unassembled WGS sequence"/>
</dbReference>
<dbReference type="SUPFAM" id="SSF56801">
    <property type="entry name" value="Acetyl-CoA synthetase-like"/>
    <property type="match status" value="2"/>
</dbReference>
<evidence type="ECO:0000256" key="3">
    <source>
        <dbReference type="ARBA" id="ARBA00022553"/>
    </source>
</evidence>
<dbReference type="Pfam" id="PF00501">
    <property type="entry name" value="AMP-binding"/>
    <property type="match status" value="2"/>
</dbReference>
<dbReference type="Pfam" id="PF00550">
    <property type="entry name" value="PP-binding"/>
    <property type="match status" value="2"/>
</dbReference>
<dbReference type="InterPro" id="IPR006162">
    <property type="entry name" value="Ppantetheine_attach_site"/>
</dbReference>
<dbReference type="PANTHER" id="PTHR45527">
    <property type="entry name" value="NONRIBOSOMAL PEPTIDE SYNTHETASE"/>
    <property type="match status" value="1"/>
</dbReference>
<keyword evidence="4" id="KW-0677">Repeat</keyword>
<dbReference type="CDD" id="cd19540">
    <property type="entry name" value="LCL_NRPS-like"/>
    <property type="match status" value="2"/>
</dbReference>
<dbReference type="NCBIfam" id="TIGR01733">
    <property type="entry name" value="AA-adenyl-dom"/>
    <property type="match status" value="2"/>
</dbReference>
<comment type="caution">
    <text evidence="7">The sequence shown here is derived from an EMBL/GenBank/DDBJ whole genome shotgun (WGS) entry which is preliminary data.</text>
</comment>
<dbReference type="InterPro" id="IPR020806">
    <property type="entry name" value="PKS_PP-bd"/>
</dbReference>
<reference evidence="7" key="1">
    <citation type="submission" date="2024-05" db="EMBL/GenBank/DDBJ databases">
        <title>30 novel species of actinomycetes from the DSMZ collection.</title>
        <authorList>
            <person name="Nouioui I."/>
        </authorList>
    </citation>
    <scope>NUCLEOTIDE SEQUENCE</scope>
    <source>
        <strain evidence="7">DSM 41527</strain>
    </source>
</reference>
<dbReference type="InterPro" id="IPR001242">
    <property type="entry name" value="Condensation_dom"/>
</dbReference>
<dbReference type="InterPro" id="IPR025110">
    <property type="entry name" value="AMP-bd_C"/>
</dbReference>
<protein>
    <submittedName>
        <fullName evidence="7">Amino acid adenylation domain-containing protein</fullName>
    </submittedName>
</protein>
<dbReference type="InterPro" id="IPR020845">
    <property type="entry name" value="AMP-binding_CS"/>
</dbReference>
<dbReference type="Gene3D" id="1.10.1200.10">
    <property type="entry name" value="ACP-like"/>
    <property type="match status" value="2"/>
</dbReference>
<dbReference type="SMART" id="SM00823">
    <property type="entry name" value="PKS_PP"/>
    <property type="match status" value="2"/>
</dbReference>
<evidence type="ECO:0000313" key="8">
    <source>
        <dbReference type="Proteomes" id="UP001180551"/>
    </source>
</evidence>
<dbReference type="PROSITE" id="PS50075">
    <property type="entry name" value="CARRIER"/>
    <property type="match status" value="2"/>
</dbReference>
<accession>A0ABU2T4H1</accession>
<sequence>MYPVSFAQRRLWFAFQVEGPSPTYNIPIALHLTGELDRAALEAALADVVERHEVLRTRFAQEESGELCQVVLGGEQSLPVMEFVELDGARHLDAALAEAAAYGFDLTAGVPLKLTLFKVSDDRHVLLLLLHHIAGDGWSMGPLSRDLSDAYTARVDGRAPAWEPLPVQYADYALWQRDVLGDENDPDSLAAEQLAFWVEELAGSPELVELPLDRPRPAVAGHHGGSARFELDAALHTRIVELARACDVTVFMVLQAGLAALLSRMGAGTDIPIGTAVAGRSDEALDDLVGFFVNTLVLRTDVSGDPTFRQLLARVRETDLAAYAHQDTPFERVVEAVNPARSLSHAPLFQTLLSLQSADGGGCTMPGLEVFVSDLDTGVAKVDLTFTLRERHTPQGSPAGIGGEVQYATDLFEPETAQALAGRLVRLLDAVVADADAPVSRAEILTGRERELLLTGRNATATSGPVRTMPQLVEAQAQAAPDAPALAYQGRTLTYRELEGRANRLARLLIAGGVGPEHIVALALPKSAELVVAALAVQKAGGAYLPVDPAYPVDRIAYMLADAAPTCVLTEAATAGRLPEVSCPRVVLDDAGITARLAELSDTPVTDAERTAPLDVHHPAYVIYTSGSTGRPKGVVVTHRGLGDLSASVTERYLLDRDSRVLQLASPSFDASVLETVMALTNGATLVVPDGRQLAGEELAQVLADERISHTLMLPATLSTLPEIELPHLRTLATGADKVGTELAARWSKRHRMINSYGPTEATVIAAMSEPLSGEGIPPIGGPVVNGRVYVLDGALRPVPPGVAGELYTAGPGLARGYLRRPALTAERFVADPFGPPGSRLYRTGDLVRWTAGGTLEYLGRTDNQVKIRGFRIELGEIEAALSEAAGVAGTLVMSRHDGPVGPQLVGYVTTTDGTTPEPAALRAHLAATLPDHMIPAAFVVLDRWPMTPNGKIDRTALPAPSFAGAGAAGRAPRTAREEILAGVFAEILGVDSVTADDNFFALGGHSLLATRLISRIRTALGAELSIRAVFEAPTVAGLAARLGEAGSTRAALVPRARPDALPMSFAQRRLWFAFQVEGPSPTYNIPVALSLTGELDRTALEAALADVVERHEALRTRFAEESGEPCQVVLGSEQARPMVELAELNGEQQLDAALAEAAAYGFDLAAGVPLKLTLFKLSEDRHVLLLLLHHIAGDGWSMGPLSRDLSDAYTARVDGRAPAWEPLPVQYADYALWQRDVLGDESDPDSVLSQQLDFWRKELSDAPELLELPLDRPRPAVAGHRGATEHFTLDTALHSRLVELARACDVTVFMVLQAGLAALLSRLGAGSDIPIGTAVAGRTDEGLDDLVGFFVNTLVLRTDVSGDPTFRQLLARVRETDLAAYAHQDIPFERVVDAAGVARALSHTPFFQVSLNLEESAADAPALPGLRVESHPVGLDAAKSDLVFGLSEQHTATGEPAGLTGTLTYATDLFESASAEAVAQRFVRILRAFVAEPDKAVGDAEILTAAEYQELVHARNATGQAVPALTMPELFEAQAAQAPDAEAVVYEDTTLTYGELDRRANQLARLLITHGVGPERLVALAMPRSTDMITAALAIHKAGGAYLPIDPDYPTDRITYMLTDANPVCILTESTTADRLPDTAHPRILLDNDDTIRHLPDTQVTDNERTAPLDLHHPAYLIYTSGSTGRPKGVLVTHTGIASLATAQTHHLNTGPTSRTLQFASLSFDAATWEIIMALTHGATLVMAPPTRLTGDELTTLLGEQRITHATLPPAILATLPDHTLPTAMTLIVAGEACPPEQTNRWSTGRHMINAYGPTETTICTTMSPPLTNTSTTPPLGTPITNTHLYLLDHNLQPVPPGVPGELYTTGPGLARGYHNRPDLTAQHFIANPYGPPGTRLYRTGDLARWTTHHTLEYLGRTDNQIKIRGFRIELGEIETTLTQATGVTDALLMVRQDGPAGAQLIGYVTADAPAPDPADLRAHLAATLPDYMVPAAVVVLDRWPLTPNGKIDRKALPAPAFTGSGAAGRAPRTPREEILTGVYAAVLGLDAVTIDDSFFELGGDSISSMRVVSQAREEGLTLTVQQVFQHRTVAELAAVATEVTGSWATADDGVGTFPMTPIMHWLRELDGPVAGFNQSATVRVPAGVDLARLTASVQSWLDHHDILRLRMTTAEDGSWQPAVAERGAVAAGAVLRRVDIAGLPPRARDAAMADEGEQARLRLSPKDGSVVQLVWYDAGSRAPGLLQIVAHHLAVDGVSWRILVPDLGEAWEAAVAGRAPAFAPVATSFRAWARRLAEAAREPAWEAGLDVWTGAANGGTDGSTACEPPLGARQLDPRRDTAETVRMLELSLPCERAEPLLTDVPAAFHANVGDVLLSAFALAVREWRRRRGEAADEVLVDLEGHGREDIVPGADLSGTVGWFTSLYPVRLPLAAADWAEVQAGGPAVGASLKLVKEQLRALPGNGVGHGMLRYLNPRLGPVLSALPAPQLGFNYLGRFEATDVAAGEGRPWTMVSGLPSPAPWDGGMPLAHPVELNALTEDLADGPRLRATWTWAGHLLPEEDVRELAELWFSALDALTAHARGADAGGHSPSDLSLGLSQAEIDELEAELRML</sequence>
<dbReference type="EMBL" id="JAVRFE010000009">
    <property type="protein sequence ID" value="MDT0455950.1"/>
    <property type="molecule type" value="Genomic_DNA"/>
</dbReference>
<evidence type="ECO:0000256" key="1">
    <source>
        <dbReference type="ARBA" id="ARBA00001957"/>
    </source>
</evidence>
<feature type="domain" description="Carrier" evidence="6">
    <location>
        <begin position="2028"/>
        <end position="2102"/>
    </location>
</feature>
<keyword evidence="3" id="KW-0597">Phosphoprotein</keyword>
<dbReference type="PANTHER" id="PTHR45527:SF1">
    <property type="entry name" value="FATTY ACID SYNTHASE"/>
    <property type="match status" value="1"/>
</dbReference>
<evidence type="ECO:0000313" key="7">
    <source>
        <dbReference type="EMBL" id="MDT0455950.1"/>
    </source>
</evidence>
<keyword evidence="5" id="KW-0045">Antibiotic biosynthesis</keyword>
<dbReference type="InterPro" id="IPR023213">
    <property type="entry name" value="CAT-like_dom_sf"/>
</dbReference>
<dbReference type="SUPFAM" id="SSF52777">
    <property type="entry name" value="CoA-dependent acyltransferases"/>
    <property type="match status" value="6"/>
</dbReference>
<evidence type="ECO:0000256" key="2">
    <source>
        <dbReference type="ARBA" id="ARBA00022450"/>
    </source>
</evidence>
<comment type="cofactor">
    <cofactor evidence="1">
        <name>pantetheine 4'-phosphate</name>
        <dbReference type="ChEBI" id="CHEBI:47942"/>
    </cofactor>
</comment>
<organism evidence="7 8">
    <name type="scientific">Streptomyces mooreae</name>
    <dbReference type="NCBI Taxonomy" id="3075523"/>
    <lineage>
        <taxon>Bacteria</taxon>
        <taxon>Bacillati</taxon>
        <taxon>Actinomycetota</taxon>
        <taxon>Actinomycetes</taxon>
        <taxon>Kitasatosporales</taxon>
        <taxon>Streptomycetaceae</taxon>
        <taxon>Streptomyces</taxon>
    </lineage>
</organism>
<feature type="domain" description="Carrier" evidence="6">
    <location>
        <begin position="972"/>
        <end position="1047"/>
    </location>
</feature>